<dbReference type="Pfam" id="PF09056">
    <property type="entry name" value="Phospholip_A2_3"/>
    <property type="match status" value="1"/>
</dbReference>
<sequence length="144" mass="16396">MAAEPGGTDTRAVTRPQKLQRLKELTAKNTLDGAWAKARKAAQQGNDKYRFTWSTDYCSKSPDKPLGFNFKNVCAHHDFGYRNYKKLNAFSKATRLRVDKTFLDDMQKVCRTERGHTAGQRKRCLVVARVYYEAVRKFSNPGGA</sequence>
<dbReference type="InterPro" id="IPR015141">
    <property type="entry name" value="PLipase_A2_prok/fun"/>
</dbReference>
<evidence type="ECO:0000313" key="1">
    <source>
        <dbReference type="EMBL" id="MFC7306125.1"/>
    </source>
</evidence>
<reference evidence="2" key="1">
    <citation type="journal article" date="2019" name="Int. J. Syst. Evol. Microbiol.">
        <title>The Global Catalogue of Microorganisms (GCM) 10K type strain sequencing project: providing services to taxonomists for standard genome sequencing and annotation.</title>
        <authorList>
            <consortium name="The Broad Institute Genomics Platform"/>
            <consortium name="The Broad Institute Genome Sequencing Center for Infectious Disease"/>
            <person name="Wu L."/>
            <person name="Ma J."/>
        </authorList>
    </citation>
    <scope>NUCLEOTIDE SEQUENCE [LARGE SCALE GENOMIC DNA]</scope>
    <source>
        <strain evidence="2">SYNS20</strain>
    </source>
</reference>
<name>A0ABW2JKT3_9ACTN</name>
<accession>A0ABW2JKT3</accession>
<dbReference type="EMBL" id="JBHTCF010000007">
    <property type="protein sequence ID" value="MFC7306125.1"/>
    <property type="molecule type" value="Genomic_DNA"/>
</dbReference>
<protein>
    <submittedName>
        <fullName evidence="1">Phospholipase</fullName>
    </submittedName>
</protein>
<proteinExistence type="predicted"/>
<dbReference type="RefSeq" id="WP_381831493.1">
    <property type="nucleotide sequence ID" value="NZ_JBHTCF010000007.1"/>
</dbReference>
<dbReference type="Proteomes" id="UP001596523">
    <property type="component" value="Unassembled WGS sequence"/>
</dbReference>
<organism evidence="1 2">
    <name type="scientific">Streptomyces monticola</name>
    <dbReference type="NCBI Taxonomy" id="2666263"/>
    <lineage>
        <taxon>Bacteria</taxon>
        <taxon>Bacillati</taxon>
        <taxon>Actinomycetota</taxon>
        <taxon>Actinomycetes</taxon>
        <taxon>Kitasatosporales</taxon>
        <taxon>Streptomycetaceae</taxon>
        <taxon>Streptomyces</taxon>
    </lineage>
</organism>
<dbReference type="InterPro" id="IPR036444">
    <property type="entry name" value="PLipase_A2_dom_sf"/>
</dbReference>
<keyword evidence="2" id="KW-1185">Reference proteome</keyword>
<dbReference type="SUPFAM" id="SSF48619">
    <property type="entry name" value="Phospholipase A2, PLA2"/>
    <property type="match status" value="1"/>
</dbReference>
<dbReference type="Gene3D" id="1.20.90.10">
    <property type="entry name" value="Phospholipase A2 domain"/>
    <property type="match status" value="1"/>
</dbReference>
<comment type="caution">
    <text evidence="1">The sequence shown here is derived from an EMBL/GenBank/DDBJ whole genome shotgun (WGS) entry which is preliminary data.</text>
</comment>
<evidence type="ECO:0000313" key="2">
    <source>
        <dbReference type="Proteomes" id="UP001596523"/>
    </source>
</evidence>
<gene>
    <name evidence="1" type="ORF">ACFQVC_18115</name>
</gene>